<protein>
    <submittedName>
        <fullName evidence="2">Uncharacterized protein</fullName>
    </submittedName>
</protein>
<organism evidence="2 3">
    <name type="scientific">Hymenobacter jeollabukensis</name>
    <dbReference type="NCBI Taxonomy" id="2025313"/>
    <lineage>
        <taxon>Bacteria</taxon>
        <taxon>Pseudomonadati</taxon>
        <taxon>Bacteroidota</taxon>
        <taxon>Cytophagia</taxon>
        <taxon>Cytophagales</taxon>
        <taxon>Hymenobacteraceae</taxon>
        <taxon>Hymenobacter</taxon>
    </lineage>
</organism>
<keyword evidence="3" id="KW-1185">Reference proteome</keyword>
<comment type="caution">
    <text evidence="2">The sequence shown here is derived from an EMBL/GenBank/DDBJ whole genome shotgun (WGS) entry which is preliminary data.</text>
</comment>
<dbReference type="EMBL" id="VAJM01000001">
    <property type="protein sequence ID" value="TLM96971.1"/>
    <property type="molecule type" value="Genomic_DNA"/>
</dbReference>
<proteinExistence type="predicted"/>
<feature type="region of interest" description="Disordered" evidence="1">
    <location>
        <begin position="199"/>
        <end position="220"/>
    </location>
</feature>
<dbReference type="Proteomes" id="UP000305517">
    <property type="component" value="Unassembled WGS sequence"/>
</dbReference>
<gene>
    <name evidence="2" type="ORF">FDY95_02970</name>
</gene>
<sequence>MLRQKNYNSSLVLVVASLLGNCTSAPEEKPAEPAAPLSAAPAPVTTPAACALPVYDLATIAKTHKRLSTDDVQQMMRQNPGLPSFFKDYSQYTDLLVLDTLRCQGYTLVPVLWRHEDCCEDLVYLTTSSDGSAVLDSMRVAGRGMDGQWHAEASMRLASHGELLATVLEENASDSESEPNVLDSVVTAYAVSPQGRFTKRQVSSVQRNLRAGEHIPGPKK</sequence>
<evidence type="ECO:0000313" key="3">
    <source>
        <dbReference type="Proteomes" id="UP000305517"/>
    </source>
</evidence>
<dbReference type="OrthoDB" id="886609at2"/>
<name>A0A5R8WWS7_9BACT</name>
<evidence type="ECO:0000313" key="2">
    <source>
        <dbReference type="EMBL" id="TLM96971.1"/>
    </source>
</evidence>
<evidence type="ECO:0000256" key="1">
    <source>
        <dbReference type="SAM" id="MobiDB-lite"/>
    </source>
</evidence>
<reference evidence="2 3" key="1">
    <citation type="submission" date="2019-05" db="EMBL/GenBank/DDBJ databases">
        <title>Hymenobacter edaphi sp. nov., isolated from abandoned arsenic-contaminated farmland soil.</title>
        <authorList>
            <person name="Nie L."/>
        </authorList>
    </citation>
    <scope>NUCLEOTIDE SEQUENCE [LARGE SCALE GENOMIC DNA]</scope>
    <source>
        <strain evidence="2 3">1-3-3-8</strain>
    </source>
</reference>
<dbReference type="RefSeq" id="WP_138075216.1">
    <property type="nucleotide sequence ID" value="NZ_VAJM01000001.1"/>
</dbReference>
<dbReference type="AlphaFoldDB" id="A0A5R8WWS7"/>
<accession>A0A5R8WWS7</accession>